<sequence length="120" mass="13302">MNSNVASIYSAANVNSNDLALELYWKIQEVSAWFVKHVNAKSVEQLRDFNPSFAEIADLSDATADIITKLLQVGVWDDERVMANARQAVLLMRQVAEAIERGDNDSIQDGANRLSAMAFV</sequence>
<reference evidence="1 2" key="1">
    <citation type="submission" date="2018-10" db="EMBL/GenBank/DDBJ databases">
        <authorList>
            <person name="Noll B N."/>
        </authorList>
    </citation>
    <scope>NUCLEOTIDE SEQUENCE [LARGE SCALE GENOMIC DNA]</scope>
    <source>
        <strain evidence="1">Ecoli022</strain>
    </source>
</reference>
<proteinExistence type="predicted"/>
<evidence type="ECO:0000313" key="2">
    <source>
        <dbReference type="Proteomes" id="UP000281521"/>
    </source>
</evidence>
<dbReference type="AlphaFoldDB" id="A0A3P5DJV7"/>
<protein>
    <submittedName>
        <fullName evidence="1">Uncharacterized protein</fullName>
    </submittedName>
</protein>
<gene>
    <name evidence="1" type="ORF">BANRA_00442</name>
</gene>
<dbReference type="Proteomes" id="UP000281521">
    <property type="component" value="Unassembled WGS sequence"/>
</dbReference>
<dbReference type="EMBL" id="UWXJ01000001">
    <property type="protein sequence ID" value="VCY81815.1"/>
    <property type="molecule type" value="Genomic_DNA"/>
</dbReference>
<evidence type="ECO:0000313" key="1">
    <source>
        <dbReference type="EMBL" id="VCY81815.1"/>
    </source>
</evidence>
<dbReference type="RefSeq" id="WP_001682005.1">
    <property type="nucleotide sequence ID" value="NZ_AP027500.1"/>
</dbReference>
<name>A0A3P5DJV7_ECOLX</name>
<accession>A0A3P5DJV7</accession>
<organism evidence="1 2">
    <name type="scientific">Escherichia coli</name>
    <dbReference type="NCBI Taxonomy" id="562"/>
    <lineage>
        <taxon>Bacteria</taxon>
        <taxon>Pseudomonadati</taxon>
        <taxon>Pseudomonadota</taxon>
        <taxon>Gammaproteobacteria</taxon>
        <taxon>Enterobacterales</taxon>
        <taxon>Enterobacteriaceae</taxon>
        <taxon>Escherichia</taxon>
    </lineage>
</organism>